<proteinExistence type="predicted"/>
<evidence type="ECO:0000313" key="1">
    <source>
        <dbReference type="EMBL" id="KAJ8878636.1"/>
    </source>
</evidence>
<organism evidence="1 2">
    <name type="scientific">Dryococelus australis</name>
    <dbReference type="NCBI Taxonomy" id="614101"/>
    <lineage>
        <taxon>Eukaryota</taxon>
        <taxon>Metazoa</taxon>
        <taxon>Ecdysozoa</taxon>
        <taxon>Arthropoda</taxon>
        <taxon>Hexapoda</taxon>
        <taxon>Insecta</taxon>
        <taxon>Pterygota</taxon>
        <taxon>Neoptera</taxon>
        <taxon>Polyneoptera</taxon>
        <taxon>Phasmatodea</taxon>
        <taxon>Verophasmatodea</taxon>
        <taxon>Anareolatae</taxon>
        <taxon>Phasmatidae</taxon>
        <taxon>Eurycanthinae</taxon>
        <taxon>Dryococelus</taxon>
    </lineage>
</organism>
<name>A0ABQ9H2W6_9NEOP</name>
<comment type="caution">
    <text evidence="1">The sequence shown here is derived from an EMBL/GenBank/DDBJ whole genome shotgun (WGS) entry which is preliminary data.</text>
</comment>
<dbReference type="Proteomes" id="UP001159363">
    <property type="component" value="Chromosome 6"/>
</dbReference>
<evidence type="ECO:0000313" key="2">
    <source>
        <dbReference type="Proteomes" id="UP001159363"/>
    </source>
</evidence>
<reference evidence="1 2" key="1">
    <citation type="submission" date="2023-02" db="EMBL/GenBank/DDBJ databases">
        <title>LHISI_Scaffold_Assembly.</title>
        <authorList>
            <person name="Stuart O.P."/>
            <person name="Cleave R."/>
            <person name="Magrath M.J.L."/>
            <person name="Mikheyev A.S."/>
        </authorList>
    </citation>
    <scope>NUCLEOTIDE SEQUENCE [LARGE SCALE GENOMIC DNA]</scope>
    <source>
        <strain evidence="1">Daus_M_001</strain>
        <tissue evidence="1">Leg muscle</tissue>
    </source>
</reference>
<protein>
    <submittedName>
        <fullName evidence="1">Uncharacterized protein</fullName>
    </submittedName>
</protein>
<gene>
    <name evidence="1" type="ORF">PR048_019219</name>
</gene>
<dbReference type="EMBL" id="JARBHB010000007">
    <property type="protein sequence ID" value="KAJ8878636.1"/>
    <property type="molecule type" value="Genomic_DNA"/>
</dbReference>
<sequence length="17" mass="1875">MEGVYAAIAISYKTETK</sequence>
<keyword evidence="2" id="KW-1185">Reference proteome</keyword>
<accession>A0ABQ9H2W6</accession>